<dbReference type="PANTHER" id="PTHR46586">
    <property type="entry name" value="ANKYRIN REPEAT-CONTAINING PROTEIN"/>
    <property type="match status" value="1"/>
</dbReference>
<accession>A0ABR4N9Q3</accession>
<evidence type="ECO:0000313" key="3">
    <source>
        <dbReference type="Proteomes" id="UP001527925"/>
    </source>
</evidence>
<reference evidence="2 3" key="1">
    <citation type="submission" date="2023-09" db="EMBL/GenBank/DDBJ databases">
        <title>Pangenome analysis of Batrachochytrium dendrobatidis and related Chytrids.</title>
        <authorList>
            <person name="Yacoub M.N."/>
            <person name="Stajich J.E."/>
            <person name="James T.Y."/>
        </authorList>
    </citation>
    <scope>NUCLEOTIDE SEQUENCE [LARGE SCALE GENOMIC DNA]</scope>
    <source>
        <strain evidence="2 3">JEL0888</strain>
    </source>
</reference>
<dbReference type="InterPro" id="IPR002110">
    <property type="entry name" value="Ankyrin_rpt"/>
</dbReference>
<evidence type="ECO:0000256" key="1">
    <source>
        <dbReference type="SAM" id="MobiDB-lite"/>
    </source>
</evidence>
<dbReference type="EMBL" id="JADGIZ020000018">
    <property type="protein sequence ID" value="KAL2916184.1"/>
    <property type="molecule type" value="Genomic_DNA"/>
</dbReference>
<dbReference type="InterPro" id="IPR052050">
    <property type="entry name" value="SecEffector_AnkRepeat"/>
</dbReference>
<name>A0ABR4N9Q3_9FUNG</name>
<dbReference type="Pfam" id="PF13637">
    <property type="entry name" value="Ank_4"/>
    <property type="match status" value="1"/>
</dbReference>
<dbReference type="PANTHER" id="PTHR46586:SF3">
    <property type="entry name" value="ANKYRIN REPEAT-CONTAINING PROTEIN"/>
    <property type="match status" value="1"/>
</dbReference>
<gene>
    <name evidence="2" type="ORF">HK105_204275</name>
</gene>
<proteinExistence type="predicted"/>
<organism evidence="2 3">
    <name type="scientific">Polyrhizophydium stewartii</name>
    <dbReference type="NCBI Taxonomy" id="2732419"/>
    <lineage>
        <taxon>Eukaryota</taxon>
        <taxon>Fungi</taxon>
        <taxon>Fungi incertae sedis</taxon>
        <taxon>Chytridiomycota</taxon>
        <taxon>Chytridiomycota incertae sedis</taxon>
        <taxon>Chytridiomycetes</taxon>
        <taxon>Rhizophydiales</taxon>
        <taxon>Rhizophydiales incertae sedis</taxon>
        <taxon>Polyrhizophydium</taxon>
    </lineage>
</organism>
<sequence>MLARLPRELQDGIIDRAGHLARFRFGFLPLPLSPDEVSRLWIKAFIANDLAAARELPRMRLTVETLFIHTEPMQHLVWYFGLSSHRPISFLAVHRGWHQPGDFFKCFDVLFARFPDIAIASIPFHFGEFRDETHWRYFCRIGQAMANTVAGRFNPSSIDYRVPWGYHNKFEELRAAFQFATRLGRKDVVESILRINAYDLPLTGAILAGNDAIAQLHLNNISSRFKCSHGAIIAALCQGNEDLAERLILRDARFNTDSYIELVCASVPTGSIEFLSRIIDGQLSTRQHDAICEVAAASGRIDVLELMRARWPSDSRWPNFISVAVVNQQLGAVEWLVDQSGNQTSEDAMVCAARTGNTAMMQLLLDKGVSCVSISAACSAAEAGHIDALEWLADNGIDEFGVSVFDSAASNGNTETLEWLAARTECKCTEYGILDAAEHGHKSVIAWLLEHQPSEIVDDAVELAVENGKAEVAECLLTMGGKCSSAMVLEAASRGHLSVVKVLMRHMPDHDWAAVRDAARNAGRTEIAEWIDQETARLEQIQTSEASQAAAATHAAKRTRTR</sequence>
<feature type="region of interest" description="Disordered" evidence="1">
    <location>
        <begin position="542"/>
        <end position="562"/>
    </location>
</feature>
<dbReference type="InterPro" id="IPR036770">
    <property type="entry name" value="Ankyrin_rpt-contain_sf"/>
</dbReference>
<dbReference type="SMART" id="SM00248">
    <property type="entry name" value="ANK"/>
    <property type="match status" value="5"/>
</dbReference>
<protein>
    <recommendedName>
        <fullName evidence="4">Ankyrin repeat protein</fullName>
    </recommendedName>
</protein>
<dbReference type="Gene3D" id="1.25.40.20">
    <property type="entry name" value="Ankyrin repeat-containing domain"/>
    <property type="match status" value="2"/>
</dbReference>
<dbReference type="Proteomes" id="UP001527925">
    <property type="component" value="Unassembled WGS sequence"/>
</dbReference>
<evidence type="ECO:0008006" key="4">
    <source>
        <dbReference type="Google" id="ProtNLM"/>
    </source>
</evidence>
<keyword evidence="3" id="KW-1185">Reference proteome</keyword>
<dbReference type="SUPFAM" id="SSF48403">
    <property type="entry name" value="Ankyrin repeat"/>
    <property type="match status" value="1"/>
</dbReference>
<comment type="caution">
    <text evidence="2">The sequence shown here is derived from an EMBL/GenBank/DDBJ whole genome shotgun (WGS) entry which is preliminary data.</text>
</comment>
<evidence type="ECO:0000313" key="2">
    <source>
        <dbReference type="EMBL" id="KAL2916184.1"/>
    </source>
</evidence>